<evidence type="ECO:0000256" key="1">
    <source>
        <dbReference type="SAM" id="MobiDB-lite"/>
    </source>
</evidence>
<name>A0A6J4KZX2_9ACTN</name>
<reference evidence="2" key="1">
    <citation type="submission" date="2020-02" db="EMBL/GenBank/DDBJ databases">
        <authorList>
            <person name="Meier V. D."/>
        </authorList>
    </citation>
    <scope>NUCLEOTIDE SEQUENCE</scope>
    <source>
        <strain evidence="2">AVDCRST_MAG24</strain>
    </source>
</reference>
<sequence length="25" mass="2079">GAAAAEAVPGGTRGGVLGGGGAGRI</sequence>
<feature type="non-terminal residue" evidence="2">
    <location>
        <position position="1"/>
    </location>
</feature>
<feature type="non-terminal residue" evidence="2">
    <location>
        <position position="25"/>
    </location>
</feature>
<proteinExistence type="predicted"/>
<organism evidence="2">
    <name type="scientific">uncultured Nocardioidaceae bacterium</name>
    <dbReference type="NCBI Taxonomy" id="253824"/>
    <lineage>
        <taxon>Bacteria</taxon>
        <taxon>Bacillati</taxon>
        <taxon>Actinomycetota</taxon>
        <taxon>Actinomycetes</taxon>
        <taxon>Propionibacteriales</taxon>
        <taxon>Nocardioidaceae</taxon>
        <taxon>environmental samples</taxon>
    </lineage>
</organism>
<feature type="compositionally biased region" description="Gly residues" evidence="1">
    <location>
        <begin position="11"/>
        <end position="25"/>
    </location>
</feature>
<protein>
    <submittedName>
        <fullName evidence="2">Uncharacterized protein</fullName>
    </submittedName>
</protein>
<dbReference type="EMBL" id="CADCUF010000035">
    <property type="protein sequence ID" value="CAA9319482.1"/>
    <property type="molecule type" value="Genomic_DNA"/>
</dbReference>
<feature type="region of interest" description="Disordered" evidence="1">
    <location>
        <begin position="1"/>
        <end position="25"/>
    </location>
</feature>
<evidence type="ECO:0000313" key="2">
    <source>
        <dbReference type="EMBL" id="CAA9319482.1"/>
    </source>
</evidence>
<accession>A0A6J4KZX2</accession>
<dbReference type="AlphaFoldDB" id="A0A6J4KZX2"/>
<gene>
    <name evidence="2" type="ORF">AVDCRST_MAG24-274</name>
</gene>